<dbReference type="AlphaFoldDB" id="A0A3R8TTG3"/>
<comment type="caution">
    <text evidence="6">The sequence shown here is derived from an EMBL/GenBank/DDBJ whole genome shotgun (WGS) entry which is preliminary data.</text>
</comment>
<dbReference type="EMBL" id="RSED01000007">
    <property type="protein sequence ID" value="RRS04451.1"/>
    <property type="molecule type" value="Genomic_DNA"/>
</dbReference>
<dbReference type="InterPro" id="IPR041166">
    <property type="entry name" value="Rubredoxin_2"/>
</dbReference>
<evidence type="ECO:0000256" key="4">
    <source>
        <dbReference type="HAMAP-Rule" id="MF_00994"/>
    </source>
</evidence>
<evidence type="ECO:0000256" key="3">
    <source>
        <dbReference type="ARBA" id="ARBA00022803"/>
    </source>
</evidence>
<protein>
    <recommendedName>
        <fullName evidence="4">Lipopolysaccharide assembly protein B</fullName>
    </recommendedName>
</protein>
<keyword evidence="4" id="KW-1003">Cell membrane</keyword>
<keyword evidence="4" id="KW-0812">Transmembrane</keyword>
<dbReference type="SMART" id="SM00028">
    <property type="entry name" value="TPR"/>
    <property type="match status" value="4"/>
</dbReference>
<dbReference type="GO" id="GO:0046890">
    <property type="term" value="P:regulation of lipid biosynthetic process"/>
    <property type="evidence" value="ECO:0007669"/>
    <property type="project" value="UniProtKB-UniRule"/>
</dbReference>
<keyword evidence="7" id="KW-1185">Reference proteome</keyword>
<comment type="similarity">
    <text evidence="4">Belongs to the LapB family.</text>
</comment>
<feature type="binding site" evidence="4">
    <location>
        <position position="371"/>
    </location>
    <ligand>
        <name>Fe cation</name>
        <dbReference type="ChEBI" id="CHEBI:24875"/>
    </ligand>
</feature>
<sequence length="385" mass="43380">MDFDLQWLLLALPGAFLLGWLASRLDLRQMRREEGATPQAYFKGLNLLLNEQQDKAIDAFIEAVQHDPDTSDLHFALGNLFRRRGEYERAIRVHQHLLARGDLKREEREKAQNALAHDFMKAGLFDRAEEAFKALEGTAFGTDARLALLTLHERSRNWHPAIEVARQLEAAGTGSFAPRMAHHWCEIALESDARGHTDEADQALRRAREAAPQAARPLVLQGQRHARRGQPAEALAAWDELMALQPQSFTLVAADYAKAAQQCGQADNARHKLQALYGQYPSVDVLQALNSLQDDSAERRTRLLNHLHLQPSLSAAQGLIRERLATGVPLSNQEIESLQQALHTAAKPLQRYRCAACGFEGQHYFWQCPGCQGWDTYPPRRLEDQ</sequence>
<dbReference type="OrthoDB" id="507476at2"/>
<keyword evidence="4" id="KW-1133">Transmembrane helix</keyword>
<feature type="topological domain" description="Cytoplasmic" evidence="4">
    <location>
        <begin position="24"/>
        <end position="385"/>
    </location>
</feature>
<dbReference type="GO" id="GO:0009898">
    <property type="term" value="C:cytoplasmic side of plasma membrane"/>
    <property type="evidence" value="ECO:0007669"/>
    <property type="project" value="UniProtKB-UniRule"/>
</dbReference>
<dbReference type="Pfam" id="PF13432">
    <property type="entry name" value="TPR_16"/>
    <property type="match status" value="1"/>
</dbReference>
<dbReference type="InterPro" id="IPR030865">
    <property type="entry name" value="LapB"/>
</dbReference>
<dbReference type="HAMAP" id="MF_00994">
    <property type="entry name" value="LPS_assembly_LapB"/>
    <property type="match status" value="1"/>
</dbReference>
<dbReference type="InterPro" id="IPR011990">
    <property type="entry name" value="TPR-like_helical_dom_sf"/>
</dbReference>
<dbReference type="RefSeq" id="WP_125243359.1">
    <property type="nucleotide sequence ID" value="NZ_RSED01000007.1"/>
</dbReference>
<keyword evidence="4" id="KW-0408">Iron</keyword>
<proteinExistence type="inferred from homology"/>
<organism evidence="6 7">
    <name type="scientific">Aquabacterium soli</name>
    <dbReference type="NCBI Taxonomy" id="2493092"/>
    <lineage>
        <taxon>Bacteria</taxon>
        <taxon>Pseudomonadati</taxon>
        <taxon>Pseudomonadota</taxon>
        <taxon>Betaproteobacteria</taxon>
        <taxon>Burkholderiales</taxon>
        <taxon>Aquabacterium</taxon>
    </lineage>
</organism>
<dbReference type="GO" id="GO:0005506">
    <property type="term" value="F:iron ion binding"/>
    <property type="evidence" value="ECO:0007669"/>
    <property type="project" value="UniProtKB-UniRule"/>
</dbReference>
<dbReference type="PANTHER" id="PTHR45586:SF1">
    <property type="entry name" value="LIPOPOLYSACCHARIDE ASSEMBLY PROTEIN B"/>
    <property type="match status" value="1"/>
</dbReference>
<evidence type="ECO:0000313" key="7">
    <source>
        <dbReference type="Proteomes" id="UP000269265"/>
    </source>
</evidence>
<dbReference type="PANTHER" id="PTHR45586">
    <property type="entry name" value="TPR REPEAT-CONTAINING PROTEIN PA4667"/>
    <property type="match status" value="1"/>
</dbReference>
<dbReference type="InterPro" id="IPR051012">
    <property type="entry name" value="CellSynth/LPSAsmb/PSIAsmb"/>
</dbReference>
<feature type="binding site" evidence="4">
    <location>
        <position position="354"/>
    </location>
    <ligand>
        <name>Fe cation</name>
        <dbReference type="ChEBI" id="CHEBI:24875"/>
    </ligand>
</feature>
<keyword evidence="4" id="KW-0472">Membrane</keyword>
<keyword evidence="2 4" id="KW-0677">Repeat</keyword>
<comment type="subcellular location">
    <subcellularLocation>
        <location evidence="4">Cell inner membrane</location>
        <topology evidence="4">Single-pass membrane protein</topology>
        <orientation evidence="4">Cytoplasmic side</orientation>
    </subcellularLocation>
</comment>
<dbReference type="InterPro" id="IPR019734">
    <property type="entry name" value="TPR_rpt"/>
</dbReference>
<gene>
    <name evidence="4 6" type="primary">lapB</name>
    <name evidence="6" type="ORF">EIP75_11250</name>
</gene>
<comment type="function">
    <text evidence="4">Modulates cellular lipopolysaccharide (LPS) levels by regulating LpxC, which is involved in lipid A biosynthesis. May act by modulating the proteolytic activity of FtsH towards LpxC. May also coordinate assembly of proteins involved in LPS synthesis at the plasma membrane.</text>
</comment>
<accession>A0A3R8TTG3</accession>
<keyword evidence="3 4" id="KW-0802">TPR repeat</keyword>
<feature type="binding site" evidence="4">
    <location>
        <position position="357"/>
    </location>
    <ligand>
        <name>Fe cation</name>
        <dbReference type="ChEBI" id="CHEBI:24875"/>
    </ligand>
</feature>
<evidence type="ECO:0000256" key="1">
    <source>
        <dbReference type="ARBA" id="ARBA00022723"/>
    </source>
</evidence>
<feature type="domain" description="LapB rubredoxin metal binding" evidence="5">
    <location>
        <begin position="352"/>
        <end position="376"/>
    </location>
</feature>
<keyword evidence="1 4" id="KW-0479">Metal-binding</keyword>
<feature type="binding site" evidence="4">
    <location>
        <position position="368"/>
    </location>
    <ligand>
        <name>Fe cation</name>
        <dbReference type="ChEBI" id="CHEBI:24875"/>
    </ligand>
</feature>
<keyword evidence="4" id="KW-0997">Cell inner membrane</keyword>
<dbReference type="Proteomes" id="UP000269265">
    <property type="component" value="Unassembled WGS sequence"/>
</dbReference>
<name>A0A3R8TTG3_9BURK</name>
<reference evidence="6 7" key="1">
    <citation type="submission" date="2018-12" db="EMBL/GenBank/DDBJ databases">
        <title>The whole draft genome of Aquabacterium sp. SJQ9.</title>
        <authorList>
            <person name="Sun L."/>
            <person name="Gao X."/>
            <person name="Chen W."/>
            <person name="Huang K."/>
        </authorList>
    </citation>
    <scope>NUCLEOTIDE SEQUENCE [LARGE SCALE GENOMIC DNA]</scope>
    <source>
        <strain evidence="6 7">SJQ9</strain>
    </source>
</reference>
<dbReference type="Pfam" id="PF18073">
    <property type="entry name" value="Zn_ribbon_LapB"/>
    <property type="match status" value="1"/>
</dbReference>
<evidence type="ECO:0000256" key="2">
    <source>
        <dbReference type="ARBA" id="ARBA00022737"/>
    </source>
</evidence>
<evidence type="ECO:0000313" key="6">
    <source>
        <dbReference type="EMBL" id="RRS04451.1"/>
    </source>
</evidence>
<dbReference type="SUPFAM" id="SSF48452">
    <property type="entry name" value="TPR-like"/>
    <property type="match status" value="1"/>
</dbReference>
<dbReference type="NCBIfam" id="NF008755">
    <property type="entry name" value="PRK11788.1-3"/>
    <property type="match status" value="1"/>
</dbReference>
<evidence type="ECO:0000259" key="5">
    <source>
        <dbReference type="Pfam" id="PF18073"/>
    </source>
</evidence>
<dbReference type="GO" id="GO:0008653">
    <property type="term" value="P:lipopolysaccharide metabolic process"/>
    <property type="evidence" value="ECO:0007669"/>
    <property type="project" value="InterPro"/>
</dbReference>
<dbReference type="Gene3D" id="1.25.40.10">
    <property type="entry name" value="Tetratricopeptide repeat domain"/>
    <property type="match status" value="2"/>
</dbReference>